<name>A0ABQ6DWC6_9GAMM</name>
<gene>
    <name evidence="1" type="ORF">GCM10007916_04810</name>
</gene>
<evidence type="ECO:0000313" key="2">
    <source>
        <dbReference type="Proteomes" id="UP001157353"/>
    </source>
</evidence>
<dbReference type="EMBL" id="BSPQ01000001">
    <property type="protein sequence ID" value="GLS89414.1"/>
    <property type="molecule type" value="Genomic_DNA"/>
</dbReference>
<evidence type="ECO:0000313" key="1">
    <source>
        <dbReference type="EMBL" id="GLS89414.1"/>
    </source>
</evidence>
<reference evidence="2" key="1">
    <citation type="journal article" date="2019" name="Int. J. Syst. Evol. Microbiol.">
        <title>The Global Catalogue of Microorganisms (GCM) 10K type strain sequencing project: providing services to taxonomists for standard genome sequencing and annotation.</title>
        <authorList>
            <consortium name="The Broad Institute Genomics Platform"/>
            <consortium name="The Broad Institute Genome Sequencing Center for Infectious Disease"/>
            <person name="Wu L."/>
            <person name="Ma J."/>
        </authorList>
    </citation>
    <scope>NUCLEOTIDE SEQUENCE [LARGE SCALE GENOMIC DNA]</scope>
    <source>
        <strain evidence="2">NBRC 103166</strain>
    </source>
</reference>
<comment type="caution">
    <text evidence="1">The sequence shown here is derived from an EMBL/GenBank/DDBJ whole genome shotgun (WGS) entry which is preliminary data.</text>
</comment>
<sequence length="61" mass="6843">MFKKIVNNRGLADRLKYCIINTVIKTGCQCASVSSLKQNTNKLKTIDNKDIFICGYGNCLQ</sequence>
<protein>
    <submittedName>
        <fullName evidence="1">Uncharacterized protein</fullName>
    </submittedName>
</protein>
<accession>A0ABQ6DWC6</accession>
<dbReference type="Proteomes" id="UP001157353">
    <property type="component" value="Unassembled WGS sequence"/>
</dbReference>
<keyword evidence="2" id="KW-1185">Reference proteome</keyword>
<organism evidence="1 2">
    <name type="scientific">Psychromonas marina</name>
    <dbReference type="NCBI Taxonomy" id="88364"/>
    <lineage>
        <taxon>Bacteria</taxon>
        <taxon>Pseudomonadati</taxon>
        <taxon>Pseudomonadota</taxon>
        <taxon>Gammaproteobacteria</taxon>
        <taxon>Alteromonadales</taxon>
        <taxon>Psychromonadaceae</taxon>
        <taxon>Psychromonas</taxon>
    </lineage>
</organism>
<proteinExistence type="predicted"/>